<dbReference type="Proteomes" id="UP000285023">
    <property type="component" value="Unassembled WGS sequence"/>
</dbReference>
<organism evidence="3 4">
    <name type="scientific">Sphingomonas edaphi</name>
    <dbReference type="NCBI Taxonomy" id="2315689"/>
    <lineage>
        <taxon>Bacteria</taxon>
        <taxon>Pseudomonadati</taxon>
        <taxon>Pseudomonadota</taxon>
        <taxon>Alphaproteobacteria</taxon>
        <taxon>Sphingomonadales</taxon>
        <taxon>Sphingomonadaceae</taxon>
        <taxon>Sphingomonas</taxon>
    </lineage>
</organism>
<dbReference type="NCBIfam" id="TIGR01965">
    <property type="entry name" value="VCBS_repeat"/>
    <property type="match status" value="1"/>
</dbReference>
<feature type="domain" description="DUF5801" evidence="2">
    <location>
        <begin position="674"/>
        <end position="833"/>
    </location>
</feature>
<dbReference type="Pfam" id="PF17963">
    <property type="entry name" value="Big_9"/>
    <property type="match status" value="1"/>
</dbReference>
<dbReference type="NCBIfam" id="TIGR03660">
    <property type="entry name" value="T1SS_rpt_143"/>
    <property type="match status" value="1"/>
</dbReference>
<dbReference type="InterPro" id="IPR047995">
    <property type="entry name" value="Choice_anch_K"/>
</dbReference>
<gene>
    <name evidence="3" type="ORF">D3M59_06850</name>
</gene>
<proteinExistence type="predicted"/>
<dbReference type="InterPro" id="IPR010221">
    <property type="entry name" value="VCBS_dom"/>
</dbReference>
<name>A0A418PZL0_9SPHN</name>
<feature type="domain" description="DUF5801" evidence="2">
    <location>
        <begin position="17"/>
        <end position="181"/>
    </location>
</feature>
<comment type="caution">
    <text evidence="3">The sequence shown here is derived from an EMBL/GenBank/DDBJ whole genome shotgun (WGS) entry which is preliminary data.</text>
</comment>
<dbReference type="Pfam" id="PF19116">
    <property type="entry name" value="DUF5801"/>
    <property type="match status" value="5"/>
</dbReference>
<protein>
    <recommendedName>
        <fullName evidence="2">DUF5801 domain-containing protein</fullName>
    </recommendedName>
</protein>
<feature type="domain" description="DUF5801" evidence="2">
    <location>
        <begin position="489"/>
        <end position="653"/>
    </location>
</feature>
<sequence length="2143" mass="217315">LDDGPAVDPVLDAEATVTVDESLPSTAPAINTGAIVKGDDPDLAGGLALGQANSGVAVVDANAVFGADGPAAGGDITYALSILNVSSGLTLTDGTPINLQIVGGVIVGVVNGGTFNGQAAFAIAINSTTGVVTVEQYLSLDHPVNPDPNDPLSFDSNIIGVTVTATDGDGDPVTSGAVDIGGQITFLDDGPLANNDVDSIVGGNGPATGNVLTGTEVAVSEDTNGTDGVADAPGADGGRITFIDHSDADPGKAVPNAGFVTIDGDYGVLTIYSNGDYSYLRNDGTPGGVSDVFTYALTDGDGDNTTATLTISIEDNFPTLPDPNLIRLDDDVIPGANGNPDGPGDDDPDTVPGNVVNGQLNGSGGDAPLTYNFTGINTLPTGFSVGAASDADTLIIVQDQNGSPVTVMTIQLDQSDGSFTVTQNAPMWHPADNGGPDDNIENNFVFSIGVEVEDDDGDTEPATITINVDDDTPTINVSEGSDAAIILTTDDAQTIGGASDTAQSTANFGGVFGLVQSAGADGTAAAATLAFTLDVTGYTGGPAGVDSGLNQGSNNIYLYEISGKVVGSTSATLAAVDATNTVFDVAVDGSGVVTLTQYSQIDHVGGDPTPTGGPPFADHIVSMADALITLTASASLTDRDGDNVTDSESIDIGANLRFTDDGPDVAAVLTGTQIRIDETDGVVAVGGEVDPVGGNLGTVTMTLASLVNVTNPHVSADTPQTNVYSLALSSEGIASGLLVSSNNAPIFLYENGGVITGSTSATEGGIDAGNTAFTVSINPTTGAVTLTQFLAVEHSNTASNDEDSTGLNAGVLNLRVTTTDFDGDTDFAQVDLGSVVRFEDDGPSVTAVQLTGTVDEDGVVEGIADGGPGDGIAGGPAGAGSFADFPGQPTVASGSVVTLFNSGSDTPISYSMVNSTAGLLAQNLSSGGVPLSYGIVGNTLTASAPGGNTIFTFVINPDGSYTFTLFDQLDHPTLNGLPGDNLENDLGIDLSSLIRATDADGDSVTASPNALVITVDDDTPVAVDDTPTLVVDLDPLGVDDIVGEWTDTQMQGGASPTTFDKDGDGATDEIRWGTPANPGGQQSGYGYVDNPALESQTVLTNQPFTIGTFTHYNNPINGAELLQTTLTVDFVVNIDGVDYPVGPIEIQFDHDETPNNGTPEQNRDIIDITPQTVIVDINGVDYELKVLGLIDELGNLVTQVRTFEGQANSYALVVQFVNTEAFDISGNVLTNDDSGADEPIEVRAATGFGGSSDNTPDGGGNLQVNGQYGTLVINENGSYTYTLTADPSDVPNGYVEHFTYTIEDADGDGTTADLDITLDIDQAPLVTDAVALSDDDGLPNANTAVGVGDLNANAGEDAPANPSEAIFHGQFVASGGDGALSYSLANMHGLSGTVGTEIVNYSWNAGTNTLTGTGPRGALFSIQVDPVTGDFTLTQIDNVLHAVVANENDATTTIAFQVADSDGDAVFGDLVITFDDDVPVAIQPDSASITNEALATVTEDLDDDGEVITDFGADGPGLVQFANIVNGENSGLTSGDDVVTYWLSNNGQTLQGRTNSTNGIDGQLIFTVQINQATGDYTVTMTGTLDNGQGVSFDDLTSSAAGNVNFRGVGEDDPSTPVDLLLSASASGGAATSVNTDSDSIGAANQSMDNGETIRIDLISNLTTGAATPTGFGYSGHVDTNSYLQTIPQVQGSQGQTVAFRVWALDTADTQANEPDRNPAGGFANSSSVTILEVTVDGFDTGQTPVTIDISGVAVGVWTAVAYGVFVQKQADGSVVFTGIQQGDQYGIATGPNDFNAVAVNALPEGTGPNAANDSSEDSFDLGIFAIGSVDTGEPINVTYDLTITDADGDTVSMPAAIDITFEPAVAPLTLMSMERSAPGDGDQSNLSFTANDNSKWNGGNGNSFGNIGNTGITSAMVAASGLSLMSTASLNSFFDPSLSTLAQDSFQQSSIQMVGRESAMDGDLFASTSIVGLSGSTVQSTQLAGSMHGSNQLADVSQVLDNHMLGDFAAAIRPASFGDQGGDFAHVPIAAAPAPVVAMASAEMLQLANLVGNAQQGGSVEKVLADALGHGSAPTVDHLLEAIGGHGNGSVPDIVQLASLDTGGVPGWDMGGHGAFASATDMMFKMDALVLHHDAVQPVVNG</sequence>
<feature type="domain" description="DUF5801" evidence="2">
    <location>
        <begin position="397"/>
        <end position="466"/>
    </location>
</feature>
<evidence type="ECO:0000259" key="2">
    <source>
        <dbReference type="Pfam" id="PF19116"/>
    </source>
</evidence>
<keyword evidence="4" id="KW-1185">Reference proteome</keyword>
<dbReference type="InterPro" id="IPR019959">
    <property type="entry name" value="T1SS-143_rpt-cont_dom"/>
</dbReference>
<evidence type="ECO:0000313" key="4">
    <source>
        <dbReference type="Proteomes" id="UP000285023"/>
    </source>
</evidence>
<dbReference type="NCBIfam" id="NF038131">
    <property type="entry name" value="choice_anch_K"/>
    <property type="match status" value="1"/>
</dbReference>
<evidence type="ECO:0000313" key="3">
    <source>
        <dbReference type="EMBL" id="RIX29040.1"/>
    </source>
</evidence>
<dbReference type="EMBL" id="QXTF01000002">
    <property type="protein sequence ID" value="RIX29040.1"/>
    <property type="molecule type" value="Genomic_DNA"/>
</dbReference>
<dbReference type="InterPro" id="IPR043824">
    <property type="entry name" value="DUF5801"/>
</dbReference>
<accession>A0A418PZL0</accession>
<feature type="domain" description="DUF5801" evidence="2">
    <location>
        <begin position="1504"/>
        <end position="1606"/>
    </location>
</feature>
<reference evidence="3 4" key="1">
    <citation type="submission" date="2018-09" db="EMBL/GenBank/DDBJ databases">
        <title>Sphingomonas sp. DAC4.</title>
        <authorList>
            <person name="Seo T."/>
        </authorList>
    </citation>
    <scope>NUCLEOTIDE SEQUENCE [LARGE SCALE GENOMIC DNA]</scope>
    <source>
        <strain evidence="3 4">DAC4</strain>
    </source>
</reference>
<feature type="region of interest" description="Disordered" evidence="1">
    <location>
        <begin position="332"/>
        <end position="351"/>
    </location>
</feature>
<feature type="non-terminal residue" evidence="3">
    <location>
        <position position="1"/>
    </location>
</feature>
<evidence type="ECO:0000256" key="1">
    <source>
        <dbReference type="SAM" id="MobiDB-lite"/>
    </source>
</evidence>